<keyword evidence="1" id="KW-0812">Transmembrane</keyword>
<dbReference type="AlphaFoldDB" id="A0A7C4WKV6"/>
<sequence length="444" mass="49925">MLKNLTFLILLFAVISLASAQVIRVEMDPNILLPNDIAYCKIIFTPQRDTYVSGISVFSPSGIDVEPSGVSGVGMIPAGSSYEFPFTIKAERSGVHTLTAYIYTFNGTVKQPIVVRVLDIMPEIVLDKTFLRLNEVNEVSFSVTTPIKLDEIIVEPLFDANPKIIRIADGKGEFKFEPLKEEPLRFKIKFYNGKNYHEIVRTINVTYVQSRGILIDASPRYLNTPIGDVNPIDIQITNLRTDTVYSISIKAEGEILSSDEIQAPQLKPEETFSTEILFCSRKSGYHQINFTACYLDELNYKHCKVKSVSINVLNESALKLSGIETEISAHGLTITGDVSNNGKSVAYNILISAISENLTKTYYIDQLDPFDFDSFEFTFPITTKTVLLKLQWKNEMGESFEESEVVEINSLTAATERSPQFTHIIPVIVLIFVLIIVIFAWKRR</sequence>
<comment type="caution">
    <text evidence="3">The sequence shown here is derived from an EMBL/GenBank/DDBJ whole genome shotgun (WGS) entry which is preliminary data.</text>
</comment>
<evidence type="ECO:0008006" key="4">
    <source>
        <dbReference type="Google" id="ProtNLM"/>
    </source>
</evidence>
<evidence type="ECO:0000313" key="2">
    <source>
        <dbReference type="EMBL" id="HGE65680.1"/>
    </source>
</evidence>
<evidence type="ECO:0000256" key="1">
    <source>
        <dbReference type="SAM" id="Phobius"/>
    </source>
</evidence>
<keyword evidence="1" id="KW-0472">Membrane</keyword>
<accession>A0A7C4WKV6</accession>
<name>A0A7C4WKV6_9EURY</name>
<dbReference type="PANTHER" id="PTHR35902:SF3">
    <property type="entry name" value="NPCBM-ASSOCIATED, NEW3 DOMAIN OF ALPHA-GALACTOSIDASE"/>
    <property type="match status" value="1"/>
</dbReference>
<organism evidence="3">
    <name type="scientific">Geoglobus ahangari</name>
    <dbReference type="NCBI Taxonomy" id="113653"/>
    <lineage>
        <taxon>Archaea</taxon>
        <taxon>Methanobacteriati</taxon>
        <taxon>Methanobacteriota</taxon>
        <taxon>Archaeoglobi</taxon>
        <taxon>Archaeoglobales</taxon>
        <taxon>Archaeoglobaceae</taxon>
        <taxon>Geoglobus</taxon>
    </lineage>
</organism>
<dbReference type="EMBL" id="DTAK01000047">
    <property type="protein sequence ID" value="HGU59762.1"/>
    <property type="molecule type" value="Genomic_DNA"/>
</dbReference>
<dbReference type="PANTHER" id="PTHR35902">
    <property type="entry name" value="S-LAYER DOMAIN-LIKE PROTEIN-RELATED"/>
    <property type="match status" value="1"/>
</dbReference>
<protein>
    <recommendedName>
        <fullName evidence="4">CARDB domain-containing protein</fullName>
    </recommendedName>
</protein>
<evidence type="ECO:0000313" key="3">
    <source>
        <dbReference type="EMBL" id="HGU59762.1"/>
    </source>
</evidence>
<proteinExistence type="predicted"/>
<gene>
    <name evidence="3" type="ORF">ENT89_06400</name>
    <name evidence="2" type="ORF">ENX77_00875</name>
</gene>
<reference evidence="3" key="1">
    <citation type="journal article" date="2020" name="mSystems">
        <title>Genome- and Community-Level Interaction Insights into Carbon Utilization and Element Cycling Functions of Hydrothermarchaeota in Hydrothermal Sediment.</title>
        <authorList>
            <person name="Zhou Z."/>
            <person name="Liu Y."/>
            <person name="Xu W."/>
            <person name="Pan J."/>
            <person name="Luo Z.H."/>
            <person name="Li M."/>
        </authorList>
    </citation>
    <scope>NUCLEOTIDE SEQUENCE [LARGE SCALE GENOMIC DNA]</scope>
    <source>
        <strain evidence="3">SpSt-62</strain>
        <strain evidence="2">SpSt-97</strain>
    </source>
</reference>
<dbReference type="EMBL" id="DTPI01000006">
    <property type="protein sequence ID" value="HGE65680.1"/>
    <property type="molecule type" value="Genomic_DNA"/>
</dbReference>
<feature type="transmembrane region" description="Helical" evidence="1">
    <location>
        <begin position="421"/>
        <end position="441"/>
    </location>
</feature>
<keyword evidence="1" id="KW-1133">Transmembrane helix</keyword>